<proteinExistence type="predicted"/>
<evidence type="ECO:0000313" key="3">
    <source>
        <dbReference type="Proteomes" id="UP000215335"/>
    </source>
</evidence>
<sequence length="95" mass="11744">MLRIDFEEARGRKKLWKWRWVAKEENFYILDKWLSIREREDRFHLVKKARELEERKTVKGEKIKVRLENEKIVEEEEGKENEKGADTNEKIEEVK</sequence>
<dbReference type="AlphaFoldDB" id="A0A232F395"/>
<organism evidence="2 3">
    <name type="scientific">Trichomalopsis sarcophagae</name>
    <dbReference type="NCBI Taxonomy" id="543379"/>
    <lineage>
        <taxon>Eukaryota</taxon>
        <taxon>Metazoa</taxon>
        <taxon>Ecdysozoa</taxon>
        <taxon>Arthropoda</taxon>
        <taxon>Hexapoda</taxon>
        <taxon>Insecta</taxon>
        <taxon>Pterygota</taxon>
        <taxon>Neoptera</taxon>
        <taxon>Endopterygota</taxon>
        <taxon>Hymenoptera</taxon>
        <taxon>Apocrita</taxon>
        <taxon>Proctotrupomorpha</taxon>
        <taxon>Chalcidoidea</taxon>
        <taxon>Pteromalidae</taxon>
        <taxon>Pteromalinae</taxon>
        <taxon>Trichomalopsis</taxon>
    </lineage>
</organism>
<dbReference type="EMBL" id="NNAY01001155">
    <property type="protein sequence ID" value="OXU24960.1"/>
    <property type="molecule type" value="Genomic_DNA"/>
</dbReference>
<keyword evidence="3" id="KW-1185">Reference proteome</keyword>
<dbReference type="Proteomes" id="UP000215335">
    <property type="component" value="Unassembled WGS sequence"/>
</dbReference>
<protein>
    <submittedName>
        <fullName evidence="2">Uncharacterized protein</fullName>
    </submittedName>
</protein>
<name>A0A232F395_9HYME</name>
<feature type="compositionally biased region" description="Basic and acidic residues" evidence="1">
    <location>
        <begin position="80"/>
        <end position="95"/>
    </location>
</feature>
<evidence type="ECO:0000256" key="1">
    <source>
        <dbReference type="SAM" id="MobiDB-lite"/>
    </source>
</evidence>
<accession>A0A232F395</accession>
<reference evidence="2 3" key="1">
    <citation type="journal article" date="2017" name="Curr. Biol.">
        <title>The Evolution of Venom by Co-option of Single-Copy Genes.</title>
        <authorList>
            <person name="Martinson E.O."/>
            <person name="Mrinalini"/>
            <person name="Kelkar Y.D."/>
            <person name="Chang C.H."/>
            <person name="Werren J.H."/>
        </authorList>
    </citation>
    <scope>NUCLEOTIDE SEQUENCE [LARGE SCALE GENOMIC DNA]</scope>
    <source>
        <strain evidence="2 3">Alberta</strain>
        <tissue evidence="2">Whole body</tissue>
    </source>
</reference>
<evidence type="ECO:0000313" key="2">
    <source>
        <dbReference type="EMBL" id="OXU24960.1"/>
    </source>
</evidence>
<comment type="caution">
    <text evidence="2">The sequence shown here is derived from an EMBL/GenBank/DDBJ whole genome shotgun (WGS) entry which is preliminary data.</text>
</comment>
<feature type="region of interest" description="Disordered" evidence="1">
    <location>
        <begin position="74"/>
        <end position="95"/>
    </location>
</feature>
<gene>
    <name evidence="2" type="ORF">TSAR_006823</name>
</gene>